<evidence type="ECO:0000313" key="2">
    <source>
        <dbReference type="Proteomes" id="UP000807504"/>
    </source>
</evidence>
<dbReference type="Proteomes" id="UP000807504">
    <property type="component" value="Unassembled WGS sequence"/>
</dbReference>
<gene>
    <name evidence="1" type="ORF">HNY73_017317</name>
</gene>
<dbReference type="AlphaFoldDB" id="A0A8T0EN08"/>
<proteinExistence type="predicted"/>
<reference evidence="1" key="1">
    <citation type="journal article" date="2020" name="bioRxiv">
        <title>Chromosome-level reference genome of the European wasp spider Argiope bruennichi: a resource for studies on range expansion and evolutionary adaptation.</title>
        <authorList>
            <person name="Sheffer M.M."/>
            <person name="Hoppe A."/>
            <person name="Krehenwinkel H."/>
            <person name="Uhl G."/>
            <person name="Kuss A.W."/>
            <person name="Jensen L."/>
            <person name="Jensen C."/>
            <person name="Gillespie R.G."/>
            <person name="Hoff K.J."/>
            <person name="Prost S."/>
        </authorList>
    </citation>
    <scope>NUCLEOTIDE SEQUENCE</scope>
</reference>
<comment type="caution">
    <text evidence="1">The sequence shown here is derived from an EMBL/GenBank/DDBJ whole genome shotgun (WGS) entry which is preliminary data.</text>
</comment>
<accession>A0A8T0EN08</accession>
<name>A0A8T0EN08_ARGBR</name>
<organism evidence="1 2">
    <name type="scientific">Argiope bruennichi</name>
    <name type="common">Wasp spider</name>
    <name type="synonym">Aranea bruennichi</name>
    <dbReference type="NCBI Taxonomy" id="94029"/>
    <lineage>
        <taxon>Eukaryota</taxon>
        <taxon>Metazoa</taxon>
        <taxon>Ecdysozoa</taxon>
        <taxon>Arthropoda</taxon>
        <taxon>Chelicerata</taxon>
        <taxon>Arachnida</taxon>
        <taxon>Araneae</taxon>
        <taxon>Araneomorphae</taxon>
        <taxon>Entelegynae</taxon>
        <taxon>Araneoidea</taxon>
        <taxon>Araneidae</taxon>
        <taxon>Argiope</taxon>
    </lineage>
</organism>
<keyword evidence="2" id="KW-1185">Reference proteome</keyword>
<evidence type="ECO:0000313" key="1">
    <source>
        <dbReference type="EMBL" id="KAF8774804.1"/>
    </source>
</evidence>
<reference evidence="1" key="2">
    <citation type="submission" date="2020-06" db="EMBL/GenBank/DDBJ databases">
        <authorList>
            <person name="Sheffer M."/>
        </authorList>
    </citation>
    <scope>NUCLEOTIDE SEQUENCE</scope>
</reference>
<sequence length="96" mass="10717">MFVHSINHSEQDWSVEMNLGSISINSSDRDTCMQMRARVLLSGLSFAGIRLKEVLHHPDVMTVCRLMSGEARVRRTSGHLEAPKGFTLDSSVAMNE</sequence>
<dbReference type="EMBL" id="JABXBU010002227">
    <property type="protein sequence ID" value="KAF8774804.1"/>
    <property type="molecule type" value="Genomic_DNA"/>
</dbReference>
<protein>
    <submittedName>
        <fullName evidence="1">Uncharacterized protein</fullName>
    </submittedName>
</protein>